<gene>
    <name evidence="1" type="ORF">METZ01_LOCUS182301</name>
</gene>
<sequence length="34" mass="3989">MIAGNQSNSRWRDILSLLLDRNFRGLWSAGLLQW</sequence>
<reference evidence="1" key="1">
    <citation type="submission" date="2018-05" db="EMBL/GenBank/DDBJ databases">
        <authorList>
            <person name="Lanie J.A."/>
            <person name="Ng W.-L."/>
            <person name="Kazmierczak K.M."/>
            <person name="Andrzejewski T.M."/>
            <person name="Davidsen T.M."/>
            <person name="Wayne K.J."/>
            <person name="Tettelin H."/>
            <person name="Glass J.I."/>
            <person name="Rusch D."/>
            <person name="Podicherti R."/>
            <person name="Tsui H.-C.T."/>
            <person name="Winkler M.E."/>
        </authorList>
    </citation>
    <scope>NUCLEOTIDE SEQUENCE</scope>
</reference>
<dbReference type="EMBL" id="UINC01036060">
    <property type="protein sequence ID" value="SVB29447.1"/>
    <property type="molecule type" value="Genomic_DNA"/>
</dbReference>
<protein>
    <submittedName>
        <fullName evidence="1">Uncharacterized protein</fullName>
    </submittedName>
</protein>
<dbReference type="AlphaFoldDB" id="A0A382CVV4"/>
<organism evidence="1">
    <name type="scientific">marine metagenome</name>
    <dbReference type="NCBI Taxonomy" id="408172"/>
    <lineage>
        <taxon>unclassified sequences</taxon>
        <taxon>metagenomes</taxon>
        <taxon>ecological metagenomes</taxon>
    </lineage>
</organism>
<evidence type="ECO:0000313" key="1">
    <source>
        <dbReference type="EMBL" id="SVB29447.1"/>
    </source>
</evidence>
<name>A0A382CVV4_9ZZZZ</name>
<accession>A0A382CVV4</accession>
<proteinExistence type="predicted"/>
<feature type="non-terminal residue" evidence="1">
    <location>
        <position position="34"/>
    </location>
</feature>